<evidence type="ECO:0000259" key="1">
    <source>
        <dbReference type="Pfam" id="PF13546"/>
    </source>
</evidence>
<organism evidence="2 3">
    <name type="scientific">Lactobacillus crispatus</name>
    <dbReference type="NCBI Taxonomy" id="47770"/>
    <lineage>
        <taxon>Bacteria</taxon>
        <taxon>Bacillati</taxon>
        <taxon>Bacillota</taxon>
        <taxon>Bacilli</taxon>
        <taxon>Lactobacillales</taxon>
        <taxon>Lactobacillaceae</taxon>
        <taxon>Lactobacillus</taxon>
    </lineage>
</organism>
<reference evidence="2 3" key="1">
    <citation type="submission" date="2020-01" db="EMBL/GenBank/DDBJ databases">
        <title>Complete and circular genome sequences of six lactobacillus isolates from horses.</title>
        <authorList>
            <person name="Hassan H.M."/>
        </authorList>
    </citation>
    <scope>NUCLEOTIDE SEQUENCE [LARGE SCALE GENOMIC DNA]</scope>
    <source>
        <strain evidence="2 3">1D</strain>
    </source>
</reference>
<accession>A0A7H9EBL5</accession>
<name>A0A7H9EBL5_9LACO</name>
<dbReference type="SUPFAM" id="SSF53098">
    <property type="entry name" value="Ribonuclease H-like"/>
    <property type="match status" value="1"/>
</dbReference>
<dbReference type="Pfam" id="PF13546">
    <property type="entry name" value="DDE_5"/>
    <property type="match status" value="1"/>
</dbReference>
<evidence type="ECO:0000313" key="3">
    <source>
        <dbReference type="Proteomes" id="UP000510660"/>
    </source>
</evidence>
<protein>
    <submittedName>
        <fullName evidence="2">Transposase</fullName>
    </submittedName>
</protein>
<dbReference type="AlphaFoldDB" id="A0A7H9EBL5"/>
<feature type="domain" description="Transposase IS701-like DDE" evidence="1">
    <location>
        <begin position="54"/>
        <end position="295"/>
    </location>
</feature>
<gene>
    <name evidence="2" type="ORF">GTO85_10465</name>
</gene>
<dbReference type="Gene3D" id="3.90.350.10">
    <property type="entry name" value="Transposase Inhibitor Protein From Tn5, Chain A, domain 1"/>
    <property type="match status" value="1"/>
</dbReference>
<dbReference type="InterPro" id="IPR012337">
    <property type="entry name" value="RNaseH-like_sf"/>
</dbReference>
<dbReference type="EMBL" id="CP047415">
    <property type="protein sequence ID" value="QLL75084.1"/>
    <property type="molecule type" value="Genomic_DNA"/>
</dbReference>
<dbReference type="InterPro" id="IPR038721">
    <property type="entry name" value="IS701-like_DDE_dom"/>
</dbReference>
<proteinExistence type="predicted"/>
<dbReference type="Proteomes" id="UP000510660">
    <property type="component" value="Chromosome"/>
</dbReference>
<dbReference type="RefSeq" id="WP_180862207.1">
    <property type="nucleotide sequence ID" value="NZ_CP047415.1"/>
</dbReference>
<sequence length="452" mass="52876">MISFIKKFQVIKLLRKCGFRKEKGISLFSLFLYVLSNVFRDRSLYMQLKTDHFQENFSKNSYYRFMRNVHVNWLRFTTLLSAQIINNHLRSLTSEKRADCFVVDDSYFSRTGFKKTELVAKVFDHVSMTYKKGFRMMTLGWTDGASFMPINSVLLSSQKLQNMIGENKVFDQRTIAGKRRMLARTKGTDVMVNLIDQAMKAGHQAKYVLFDSWFSNPHQIVQLKQRKLDVIAMVKVSSKIKYEFEGERKNIKQIYRSCKKRCGRSRYLLSIPVKVGRQDKDGAKIDARIVCVRNRANRKDWLAIICTDMSLSEDEIIRNYGKRWDIEVFFKTCKSYLKLSTEYHGLSYDALTAHVAVVFTRYMLMSVAKRDDEDERTLSELFYCMIDELADITFSHSLQLITDAMLASVKQVFHASEAQIAEFTADFINRLPKYMQKLLKNNDWIAKNNIEA</sequence>
<evidence type="ECO:0000313" key="2">
    <source>
        <dbReference type="EMBL" id="QLL75084.1"/>
    </source>
</evidence>